<name>A0ABX7AS11_9BACI</name>
<dbReference type="Proteomes" id="UP000596049">
    <property type="component" value="Chromosome"/>
</dbReference>
<keyword evidence="2" id="KW-1185">Reference proteome</keyword>
<organism evidence="1 2">
    <name type="scientific">Lysinibacillus agricola</name>
    <dbReference type="NCBI Taxonomy" id="2590012"/>
    <lineage>
        <taxon>Bacteria</taxon>
        <taxon>Bacillati</taxon>
        <taxon>Bacillota</taxon>
        <taxon>Bacilli</taxon>
        <taxon>Bacillales</taxon>
        <taxon>Bacillaceae</taxon>
        <taxon>Lysinibacillus</taxon>
    </lineage>
</organism>
<evidence type="ECO:0000313" key="1">
    <source>
        <dbReference type="EMBL" id="QQP12751.1"/>
    </source>
</evidence>
<protein>
    <recommendedName>
        <fullName evidence="3">Integrase</fullName>
    </recommendedName>
</protein>
<accession>A0ABX7AS11</accession>
<reference evidence="1 2" key="1">
    <citation type="submission" date="2020-01" db="EMBL/GenBank/DDBJ databases">
        <authorList>
            <person name="Liu G."/>
            <person name="Liu B."/>
        </authorList>
    </citation>
    <scope>NUCLEOTIDE SEQUENCE [LARGE SCALE GENOMIC DNA]</scope>
    <source>
        <strain evidence="1 2">FJAT-51161</strain>
    </source>
</reference>
<evidence type="ECO:0000313" key="2">
    <source>
        <dbReference type="Proteomes" id="UP000596049"/>
    </source>
</evidence>
<dbReference type="EMBL" id="CP067341">
    <property type="protein sequence ID" value="QQP12751.1"/>
    <property type="molecule type" value="Genomic_DNA"/>
</dbReference>
<evidence type="ECO:0008006" key="3">
    <source>
        <dbReference type="Google" id="ProtNLM"/>
    </source>
</evidence>
<dbReference type="RefSeq" id="WP_053592601.1">
    <property type="nucleotide sequence ID" value="NZ_CP067341.1"/>
</dbReference>
<gene>
    <name evidence="1" type="ORF">FJQ98_01145</name>
</gene>
<sequence length="235" mass="28191">MPSGAGTEEPNSSRRLTDSYFKLINDEWQPEIIGDKFLPFEVYKAGKKVNWSLTETHMYEYFKGTIFVNHSDDQRSKFLRYYKSCSYNAEKWIKTKLSEENQEYFEQFALPLPTYDSRDFGFTKAAREQARNTRKSETDAIVDFLPQIRAEGHFRWNQICRLRKRYLKACEEVKNNDLELPFNFEYNEPERIGERFFFRLWDRPSFLSHHEDQFSQRAIKIANSRTLTYSQLTDL</sequence>
<proteinExistence type="predicted"/>